<keyword evidence="2" id="KW-0805">Transcription regulation</keyword>
<accession>A0ABV4EPB0</accession>
<keyword evidence="7" id="KW-1185">Reference proteome</keyword>
<evidence type="ECO:0000256" key="2">
    <source>
        <dbReference type="ARBA" id="ARBA00023015"/>
    </source>
</evidence>
<keyword evidence="3 6" id="KW-0238">DNA-binding</keyword>
<dbReference type="GO" id="GO:0003677">
    <property type="term" value="F:DNA binding"/>
    <property type="evidence" value="ECO:0007669"/>
    <property type="project" value="UniProtKB-KW"/>
</dbReference>
<evidence type="ECO:0000256" key="3">
    <source>
        <dbReference type="ARBA" id="ARBA00023125"/>
    </source>
</evidence>
<dbReference type="PROSITE" id="PS50937">
    <property type="entry name" value="HTH_MERR_2"/>
    <property type="match status" value="1"/>
</dbReference>
<sequence length="115" mass="13079">MRLGKLQKRAGVSPRLIRYYEAQELLRAERSSTGQRVVDQSHVEFIGTIRWLLDAGLSTRVIRELMDCVRAPDSIEPCAVPTLFDHLDDFDERIARLSGTRATLQVLIDSAGRQR</sequence>
<evidence type="ECO:0000256" key="4">
    <source>
        <dbReference type="ARBA" id="ARBA00023163"/>
    </source>
</evidence>
<evidence type="ECO:0000313" key="7">
    <source>
        <dbReference type="Proteomes" id="UP001565435"/>
    </source>
</evidence>
<comment type="caution">
    <text evidence="6">The sequence shown here is derived from an EMBL/GenBank/DDBJ whole genome shotgun (WGS) entry which is preliminary data.</text>
</comment>
<dbReference type="InterPro" id="IPR009061">
    <property type="entry name" value="DNA-bd_dom_put_sf"/>
</dbReference>
<organism evidence="6 7">
    <name type="scientific">Brevibacterium epidermidis</name>
    <dbReference type="NCBI Taxonomy" id="1698"/>
    <lineage>
        <taxon>Bacteria</taxon>
        <taxon>Bacillati</taxon>
        <taxon>Actinomycetota</taxon>
        <taxon>Actinomycetes</taxon>
        <taxon>Micrococcales</taxon>
        <taxon>Brevibacteriaceae</taxon>
        <taxon>Brevibacterium</taxon>
    </lineage>
</organism>
<reference evidence="6 7" key="1">
    <citation type="submission" date="2024-07" db="EMBL/GenBank/DDBJ databases">
        <title>Mealworm larvae gut microbial communities from Newark, Delaware, USA.</title>
        <authorList>
            <person name="Blenner M."/>
        </authorList>
    </citation>
    <scope>NUCLEOTIDE SEQUENCE [LARGE SCALE GENOMIC DNA]</scope>
    <source>
        <strain evidence="6 7">UD i117</strain>
    </source>
</reference>
<proteinExistence type="predicted"/>
<feature type="domain" description="HTH merR-type" evidence="5">
    <location>
        <begin position="1"/>
        <end position="68"/>
    </location>
</feature>
<dbReference type="SUPFAM" id="SSF46955">
    <property type="entry name" value="Putative DNA-binding domain"/>
    <property type="match status" value="1"/>
</dbReference>
<dbReference type="PANTHER" id="PTHR30204:SF69">
    <property type="entry name" value="MERR-FAMILY TRANSCRIPTIONAL REGULATOR"/>
    <property type="match status" value="1"/>
</dbReference>
<protein>
    <submittedName>
        <fullName evidence="6">DNA-binding transcriptional MerR regulator</fullName>
    </submittedName>
</protein>
<keyword evidence="1" id="KW-0678">Repressor</keyword>
<name>A0ABV4EPB0_BREEP</name>
<evidence type="ECO:0000256" key="1">
    <source>
        <dbReference type="ARBA" id="ARBA00022491"/>
    </source>
</evidence>
<dbReference type="InterPro" id="IPR000551">
    <property type="entry name" value="MerR-type_HTH_dom"/>
</dbReference>
<dbReference type="SMART" id="SM00422">
    <property type="entry name" value="HTH_MERR"/>
    <property type="match status" value="1"/>
</dbReference>
<evidence type="ECO:0000259" key="5">
    <source>
        <dbReference type="PROSITE" id="PS50937"/>
    </source>
</evidence>
<keyword evidence="4" id="KW-0804">Transcription</keyword>
<dbReference type="Proteomes" id="UP001565435">
    <property type="component" value="Unassembled WGS sequence"/>
</dbReference>
<dbReference type="PANTHER" id="PTHR30204">
    <property type="entry name" value="REDOX-CYCLING DRUG-SENSING TRANSCRIPTIONAL ACTIVATOR SOXR"/>
    <property type="match status" value="1"/>
</dbReference>
<dbReference type="Gene3D" id="1.10.1660.10">
    <property type="match status" value="1"/>
</dbReference>
<evidence type="ECO:0000313" key="6">
    <source>
        <dbReference type="EMBL" id="MEY9260350.1"/>
    </source>
</evidence>
<dbReference type="EMBL" id="JBGBYS010000027">
    <property type="protein sequence ID" value="MEY9260350.1"/>
    <property type="molecule type" value="Genomic_DNA"/>
</dbReference>
<dbReference type="RefSeq" id="WP_370037174.1">
    <property type="nucleotide sequence ID" value="NZ_JBGBYS010000027.1"/>
</dbReference>
<dbReference type="InterPro" id="IPR047057">
    <property type="entry name" value="MerR_fam"/>
</dbReference>
<gene>
    <name evidence="6" type="ORF">ABH903_003393</name>
</gene>
<dbReference type="Pfam" id="PF13411">
    <property type="entry name" value="MerR_1"/>
    <property type="match status" value="1"/>
</dbReference>